<feature type="domain" description="NAD/GMP synthase" evidence="11">
    <location>
        <begin position="10"/>
        <end position="245"/>
    </location>
</feature>
<dbReference type="GO" id="GO:0004359">
    <property type="term" value="F:glutaminase activity"/>
    <property type="evidence" value="ECO:0007669"/>
    <property type="project" value="InterPro"/>
</dbReference>
<evidence type="ECO:0000256" key="7">
    <source>
        <dbReference type="ARBA" id="ARBA00023027"/>
    </source>
</evidence>
<dbReference type="GO" id="GO:0009435">
    <property type="term" value="P:NAD+ biosynthetic process"/>
    <property type="evidence" value="ECO:0007669"/>
    <property type="project" value="UniProtKB-UniRule"/>
</dbReference>
<feature type="binding site" evidence="8">
    <location>
        <position position="163"/>
    </location>
    <ligand>
        <name>deamido-NAD(+)</name>
        <dbReference type="ChEBI" id="CHEBI:58437"/>
        <note>ligand shared between two neighboring subunits</note>
    </ligand>
</feature>
<dbReference type="Gene3D" id="3.40.50.620">
    <property type="entry name" value="HUPs"/>
    <property type="match status" value="1"/>
</dbReference>
<dbReference type="EMBL" id="JANKAS010000002">
    <property type="protein sequence ID" value="MCR1898219.1"/>
    <property type="molecule type" value="Genomic_DNA"/>
</dbReference>
<dbReference type="GO" id="GO:0005737">
    <property type="term" value="C:cytoplasm"/>
    <property type="evidence" value="ECO:0007669"/>
    <property type="project" value="InterPro"/>
</dbReference>
<keyword evidence="3 8" id="KW-0479">Metal-binding</keyword>
<name>A0AAE3HFR9_9FIRM</name>
<sequence>MNREILSKAEKIVDWLREQVRQSNTQGLVVGISGGIDSALVAFLAKKAFPNHSLGVILPCKSSPLDREDALKVVKSCNMDHVEVNLTEVHNNIMHQVISELKTKGLYPENGNLRLSDANLRARLRMSTIYSIANANNYLVVGTDNAAETYIGYFTKYGDGGVDISPIANLSKREVGQWALELGVPKAIVEKAPSAGLWEGQTDEEEIGTTYNKVDDFLEGKAIPKRDQEIIMRLHNATEHKRKVPPVPPKFD</sequence>
<dbReference type="EC" id="6.3.1.5" evidence="8 10"/>
<evidence type="ECO:0000313" key="12">
    <source>
        <dbReference type="EMBL" id="MCR1898219.1"/>
    </source>
</evidence>
<keyword evidence="5 8" id="KW-0067">ATP-binding</keyword>
<comment type="pathway">
    <text evidence="8">Cofactor biosynthesis; NAD(+) biosynthesis; NAD(+) from deamido-NAD(+) (ammonia route): step 1/1.</text>
</comment>
<evidence type="ECO:0000256" key="3">
    <source>
        <dbReference type="ARBA" id="ARBA00022723"/>
    </source>
</evidence>
<comment type="similarity">
    <text evidence="1 8 9">Belongs to the NAD synthetase family.</text>
</comment>
<evidence type="ECO:0000256" key="2">
    <source>
        <dbReference type="ARBA" id="ARBA00022598"/>
    </source>
</evidence>
<feature type="binding site" evidence="8">
    <location>
        <position position="194"/>
    </location>
    <ligand>
        <name>ATP</name>
        <dbReference type="ChEBI" id="CHEBI:30616"/>
    </ligand>
</feature>
<dbReference type="GO" id="GO:0046872">
    <property type="term" value="F:metal ion binding"/>
    <property type="evidence" value="ECO:0007669"/>
    <property type="project" value="UniProtKB-KW"/>
</dbReference>
<keyword evidence="4 8" id="KW-0547">Nucleotide-binding</keyword>
<protein>
    <recommendedName>
        <fullName evidence="8 10">NH(3)-dependent NAD(+) synthetase</fullName>
        <ecNumber evidence="8 10">6.3.1.5</ecNumber>
    </recommendedName>
</protein>
<keyword evidence="6 8" id="KW-0460">Magnesium</keyword>
<dbReference type="NCBIfam" id="TIGR00552">
    <property type="entry name" value="nadE"/>
    <property type="match status" value="1"/>
</dbReference>
<proteinExistence type="inferred from homology"/>
<feature type="binding site" evidence="8">
    <location>
        <position position="143"/>
    </location>
    <ligand>
        <name>ATP</name>
        <dbReference type="ChEBI" id="CHEBI:30616"/>
    </ligand>
</feature>
<evidence type="ECO:0000259" key="11">
    <source>
        <dbReference type="Pfam" id="PF02540"/>
    </source>
</evidence>
<keyword evidence="2 8" id="KW-0436">Ligase</keyword>
<dbReference type="HAMAP" id="MF_00193">
    <property type="entry name" value="NadE_ammonia_dep"/>
    <property type="match status" value="1"/>
</dbReference>
<feature type="binding site" evidence="8">
    <location>
        <position position="172"/>
    </location>
    <ligand>
        <name>ATP</name>
        <dbReference type="ChEBI" id="CHEBI:30616"/>
    </ligand>
</feature>
<dbReference type="AlphaFoldDB" id="A0AAE3HFR9"/>
<evidence type="ECO:0000256" key="6">
    <source>
        <dbReference type="ARBA" id="ARBA00022842"/>
    </source>
</evidence>
<dbReference type="InterPro" id="IPR022310">
    <property type="entry name" value="NAD/GMP_synthase"/>
</dbReference>
<accession>A0AAE3HFR9</accession>
<dbReference type="InterPro" id="IPR014729">
    <property type="entry name" value="Rossmann-like_a/b/a_fold"/>
</dbReference>
<evidence type="ECO:0000256" key="10">
    <source>
        <dbReference type="RuleBase" id="RU003812"/>
    </source>
</evidence>
<dbReference type="Proteomes" id="UP001205748">
    <property type="component" value="Unassembled WGS sequence"/>
</dbReference>
<evidence type="ECO:0000256" key="8">
    <source>
        <dbReference type="HAMAP-Rule" id="MF_00193"/>
    </source>
</evidence>
<reference evidence="12" key="1">
    <citation type="submission" date="2022-07" db="EMBL/GenBank/DDBJ databases">
        <title>Enhanced cultured diversity of the mouse gut microbiota enables custom-made synthetic communities.</title>
        <authorList>
            <person name="Afrizal A."/>
        </authorList>
    </citation>
    <scope>NUCLEOTIDE SEQUENCE</scope>
    <source>
        <strain evidence="12">DSM 28593</strain>
    </source>
</reference>
<dbReference type="RefSeq" id="WP_257529674.1">
    <property type="nucleotide sequence ID" value="NZ_JANKAS010000002.1"/>
</dbReference>
<feature type="binding site" description="in other chain" evidence="8">
    <location>
        <position position="156"/>
    </location>
    <ligand>
        <name>deamido-NAD(+)</name>
        <dbReference type="ChEBI" id="CHEBI:58437"/>
        <note>ligand shared between two neighboring subunits</note>
    </ligand>
</feature>
<comment type="function">
    <text evidence="8">Catalyzes the ATP-dependent amidation of deamido-NAD to form NAD. Uses ammonia as a nitrogen source.</text>
</comment>
<dbReference type="Pfam" id="PF02540">
    <property type="entry name" value="NAD_synthase"/>
    <property type="match status" value="1"/>
</dbReference>
<feature type="binding site" evidence="8">
    <location>
        <begin position="31"/>
        <end position="38"/>
    </location>
    <ligand>
        <name>ATP</name>
        <dbReference type="ChEBI" id="CHEBI:30616"/>
    </ligand>
</feature>
<evidence type="ECO:0000256" key="1">
    <source>
        <dbReference type="ARBA" id="ARBA00005859"/>
    </source>
</evidence>
<dbReference type="CDD" id="cd00553">
    <property type="entry name" value="NAD_synthase"/>
    <property type="match status" value="1"/>
</dbReference>
<dbReference type="SUPFAM" id="SSF52402">
    <property type="entry name" value="Adenine nucleotide alpha hydrolases-like"/>
    <property type="match status" value="1"/>
</dbReference>
<dbReference type="InterPro" id="IPR003694">
    <property type="entry name" value="NAD_synthase"/>
</dbReference>
<evidence type="ECO:0000313" key="13">
    <source>
        <dbReference type="Proteomes" id="UP001205748"/>
    </source>
</evidence>
<dbReference type="GO" id="GO:0003952">
    <property type="term" value="F:NAD+ synthase (glutamine-hydrolyzing) activity"/>
    <property type="evidence" value="ECO:0007669"/>
    <property type="project" value="InterPro"/>
</dbReference>
<comment type="catalytic activity">
    <reaction evidence="8 10">
        <text>deamido-NAD(+) + NH4(+) + ATP = AMP + diphosphate + NAD(+) + H(+)</text>
        <dbReference type="Rhea" id="RHEA:21188"/>
        <dbReference type="ChEBI" id="CHEBI:15378"/>
        <dbReference type="ChEBI" id="CHEBI:28938"/>
        <dbReference type="ChEBI" id="CHEBI:30616"/>
        <dbReference type="ChEBI" id="CHEBI:33019"/>
        <dbReference type="ChEBI" id="CHEBI:57540"/>
        <dbReference type="ChEBI" id="CHEBI:58437"/>
        <dbReference type="ChEBI" id="CHEBI:456215"/>
        <dbReference type="EC" id="6.3.1.5"/>
    </reaction>
</comment>
<dbReference type="InterPro" id="IPR022926">
    <property type="entry name" value="NH(3)-dep_NAD(+)_synth"/>
</dbReference>
<dbReference type="GO" id="GO:0008795">
    <property type="term" value="F:NAD+ synthase activity"/>
    <property type="evidence" value="ECO:0007669"/>
    <property type="project" value="UniProtKB-UniRule"/>
</dbReference>
<evidence type="ECO:0000256" key="4">
    <source>
        <dbReference type="ARBA" id="ARBA00022741"/>
    </source>
</evidence>
<evidence type="ECO:0000256" key="9">
    <source>
        <dbReference type="RuleBase" id="RU003811"/>
    </source>
</evidence>
<gene>
    <name evidence="8 12" type="primary">nadE</name>
    <name evidence="12" type="ORF">NSA47_04350</name>
</gene>
<keyword evidence="13" id="KW-1185">Reference proteome</keyword>
<evidence type="ECO:0000256" key="5">
    <source>
        <dbReference type="ARBA" id="ARBA00022840"/>
    </source>
</evidence>
<feature type="binding site" evidence="8">
    <location>
        <position position="148"/>
    </location>
    <ligand>
        <name>Mg(2+)</name>
        <dbReference type="ChEBI" id="CHEBI:18420"/>
    </ligand>
</feature>
<comment type="caution">
    <text evidence="12">The sequence shown here is derived from an EMBL/GenBank/DDBJ whole genome shotgun (WGS) entry which is preliminary data.</text>
</comment>
<comment type="subunit">
    <text evidence="8">Homodimer.</text>
</comment>
<feature type="binding site" description="in other chain" evidence="8">
    <location>
        <position position="123"/>
    </location>
    <ligand>
        <name>deamido-NAD(+)</name>
        <dbReference type="ChEBI" id="CHEBI:58437"/>
        <note>ligand shared between two neighboring subunits</note>
    </ligand>
</feature>
<dbReference type="GO" id="GO:0005524">
    <property type="term" value="F:ATP binding"/>
    <property type="evidence" value="ECO:0007669"/>
    <property type="project" value="UniProtKB-UniRule"/>
</dbReference>
<feature type="binding site" evidence="8">
    <location>
        <position position="37"/>
    </location>
    <ligand>
        <name>Mg(2+)</name>
        <dbReference type="ChEBI" id="CHEBI:18420"/>
    </ligand>
</feature>
<dbReference type="PANTHER" id="PTHR23090:SF7">
    <property type="entry name" value="NH(3)-DEPENDENT NAD(+) SYNTHETASE"/>
    <property type="match status" value="1"/>
</dbReference>
<organism evidence="12 13">
    <name type="scientific">Irregularibacter muris</name>
    <dbReference type="NCBI Taxonomy" id="1796619"/>
    <lineage>
        <taxon>Bacteria</taxon>
        <taxon>Bacillati</taxon>
        <taxon>Bacillota</taxon>
        <taxon>Clostridia</taxon>
        <taxon>Eubacteriales</taxon>
        <taxon>Eubacteriaceae</taxon>
        <taxon>Irregularibacter</taxon>
    </lineage>
</organism>
<dbReference type="PANTHER" id="PTHR23090">
    <property type="entry name" value="NH 3 /GLUTAMINE-DEPENDENT NAD + SYNTHETASE"/>
    <property type="match status" value="1"/>
</dbReference>
<feature type="binding site" description="in other chain" evidence="8">
    <location>
        <begin position="240"/>
        <end position="241"/>
    </location>
    <ligand>
        <name>deamido-NAD(+)</name>
        <dbReference type="ChEBI" id="CHEBI:58437"/>
        <note>ligand shared between two neighboring subunits</note>
    </ligand>
</feature>
<keyword evidence="7 8" id="KW-0520">NAD</keyword>